<feature type="non-terminal residue" evidence="1">
    <location>
        <position position="1"/>
    </location>
</feature>
<gene>
    <name evidence="1" type="ORF">S06H3_31316</name>
</gene>
<accession>X1LMX7</accession>
<evidence type="ECO:0000313" key="1">
    <source>
        <dbReference type="EMBL" id="GAI20727.1"/>
    </source>
</evidence>
<sequence length="103" mass="11476">NSPFVDISDIIPSGEGYSYPKLDVFLDGERKKEGILTQAQILAGDFGESCTLYLDDVWFHCSSPVVLRQIKLIIDRGIFPIRVRVASVDSKKTPGYTYYTLAG</sequence>
<protein>
    <submittedName>
        <fullName evidence="1">Uncharacterized protein</fullName>
    </submittedName>
</protein>
<comment type="caution">
    <text evidence="1">The sequence shown here is derived from an EMBL/GenBank/DDBJ whole genome shotgun (WGS) entry which is preliminary data.</text>
</comment>
<organism evidence="1">
    <name type="scientific">marine sediment metagenome</name>
    <dbReference type="NCBI Taxonomy" id="412755"/>
    <lineage>
        <taxon>unclassified sequences</taxon>
        <taxon>metagenomes</taxon>
        <taxon>ecological metagenomes</taxon>
    </lineage>
</organism>
<reference evidence="1" key="1">
    <citation type="journal article" date="2014" name="Front. Microbiol.">
        <title>High frequency of phylogenetically diverse reductive dehalogenase-homologous genes in deep subseafloor sedimentary metagenomes.</title>
        <authorList>
            <person name="Kawai M."/>
            <person name="Futagami T."/>
            <person name="Toyoda A."/>
            <person name="Takaki Y."/>
            <person name="Nishi S."/>
            <person name="Hori S."/>
            <person name="Arai W."/>
            <person name="Tsubouchi T."/>
            <person name="Morono Y."/>
            <person name="Uchiyama I."/>
            <person name="Ito T."/>
            <person name="Fujiyama A."/>
            <person name="Inagaki F."/>
            <person name="Takami H."/>
        </authorList>
    </citation>
    <scope>NUCLEOTIDE SEQUENCE</scope>
    <source>
        <strain evidence="1">Expedition CK06-06</strain>
    </source>
</reference>
<name>X1LMX7_9ZZZZ</name>
<proteinExistence type="predicted"/>
<dbReference type="AlphaFoldDB" id="X1LMX7"/>
<dbReference type="EMBL" id="BARV01018533">
    <property type="protein sequence ID" value="GAI20727.1"/>
    <property type="molecule type" value="Genomic_DNA"/>
</dbReference>